<evidence type="ECO:0000313" key="1">
    <source>
        <dbReference type="EMBL" id="QST83051.1"/>
    </source>
</evidence>
<dbReference type="EMBL" id="CP048261">
    <property type="protein sequence ID" value="QST83051.1"/>
    <property type="molecule type" value="Genomic_DNA"/>
</dbReference>
<reference evidence="1" key="2">
    <citation type="submission" date="2020-01" db="EMBL/GenBank/DDBJ databases">
        <authorList>
            <person name="Algora L."/>
            <person name="Schniete J.K."/>
            <person name="MacFadyen A."/>
            <person name="Hoskisson P.A."/>
            <person name="Hunter I.S."/>
            <person name="Herron P.R."/>
        </authorList>
    </citation>
    <scope>NUCLEOTIDE SEQUENCE</scope>
    <source>
        <strain evidence="1">ATCC 10970</strain>
    </source>
</reference>
<sequence length="172" mass="19388">MRTMQRIEFFNYPVSEQQPDLLWGIRIDGTDLRVHAADATRELWRQESAERSPAEEERFLLLQHDGLPDWGIADAGRHFLGAPAPDFADSATGSTPVLGCSCGVWSCWPLRTVITVTPETVTWSSFRQPFRKEWGELPMGPYVFDRPAYETALAEPVRFAEDPLVVPAGTPR</sequence>
<gene>
    <name evidence="1" type="ORF">SRIM_025370</name>
</gene>
<reference evidence="1" key="1">
    <citation type="submission" date="2012-12" db="EMBL/GenBank/DDBJ databases">
        <authorList>
            <person name="Pethick F.E."/>
            <person name="MacFadyen A.C."/>
            <person name="Tang Z."/>
            <person name="Sangal V."/>
            <person name="Tze-Tze L."/>
            <person name="Chu J."/>
            <person name="Guo M."/>
            <person name="Kirby R."/>
            <person name="Hoskisson P.A."/>
            <person name="Herron P.R."/>
            <person name="Hunter I.S."/>
        </authorList>
    </citation>
    <scope>NUCLEOTIDE SEQUENCE</scope>
    <source>
        <strain evidence="1">ATCC 10970</strain>
    </source>
</reference>
<dbReference type="AlphaFoldDB" id="A0A8A1UUM4"/>
<name>A0A8A1UUM4_STRR1</name>
<evidence type="ECO:0000313" key="2">
    <source>
        <dbReference type="Proteomes" id="UP000011074"/>
    </source>
</evidence>
<proteinExistence type="predicted"/>
<accession>A0A8A1UUM4</accession>
<dbReference type="Proteomes" id="UP000011074">
    <property type="component" value="Chromosome"/>
</dbReference>
<protein>
    <submittedName>
        <fullName evidence="1">Uncharacterized protein</fullName>
    </submittedName>
</protein>
<reference evidence="1" key="3">
    <citation type="journal article" date="2021" name="bioRxiv">
        <title>Bilateral symmetry of linear streptomycete chromosomes.</title>
        <authorList>
            <person name="Algora-Gallardo L."/>
            <person name="Schniete J.K."/>
            <person name="Mark D.R."/>
            <person name="Hunter I.S."/>
            <person name="Herron P.R."/>
        </authorList>
    </citation>
    <scope>NUCLEOTIDE SEQUENCE</scope>
    <source>
        <strain evidence="1">ATCC 10970</strain>
    </source>
</reference>
<organism evidence="1 2">
    <name type="scientific">Streptomyces rimosus subsp. rimosus (strain ATCC 10970 / DSM 40260 / JCM 4667 / NRRL 2234)</name>
    <dbReference type="NCBI Taxonomy" id="1265868"/>
    <lineage>
        <taxon>Bacteria</taxon>
        <taxon>Bacillati</taxon>
        <taxon>Actinomycetota</taxon>
        <taxon>Actinomycetes</taxon>
        <taxon>Kitasatosporales</taxon>
        <taxon>Streptomycetaceae</taxon>
        <taxon>Streptomyces</taxon>
    </lineage>
</organism>